<name>A0A4P9VY17_9GAMM</name>
<reference evidence="1 2" key="1">
    <citation type="submission" date="2017-04" db="EMBL/GenBank/DDBJ databases">
        <title>Draft genome sequence of Zooshikella ganghwensis VG4 isolated from Red Sea sediments.</title>
        <authorList>
            <person name="Rehman Z."/>
            <person name="Alam I."/>
            <person name="Kamau A."/>
            <person name="Bajic V."/>
            <person name="Leiknes T."/>
        </authorList>
    </citation>
    <scope>NUCLEOTIDE SEQUENCE [LARGE SCALE GENOMIC DNA]</scope>
    <source>
        <strain evidence="1 2">VG4</strain>
    </source>
</reference>
<dbReference type="PANTHER" id="PTHR30087:SF1">
    <property type="entry name" value="HYPOTHETICAL CYTOSOLIC PROTEIN"/>
    <property type="match status" value="1"/>
</dbReference>
<protein>
    <submittedName>
        <fullName evidence="1">DUF523 domain-containing protein</fullName>
    </submittedName>
</protein>
<proteinExistence type="predicted"/>
<organism evidence="1 2">
    <name type="scientific">Zooshikella ganghwensis</name>
    <dbReference type="NCBI Taxonomy" id="202772"/>
    <lineage>
        <taxon>Bacteria</taxon>
        <taxon>Pseudomonadati</taxon>
        <taxon>Pseudomonadota</taxon>
        <taxon>Gammaproteobacteria</taxon>
        <taxon>Oceanospirillales</taxon>
        <taxon>Zooshikellaceae</taxon>
        <taxon>Zooshikella</taxon>
    </lineage>
</organism>
<gene>
    <name evidence="1" type="ORF">B9G39_22200</name>
</gene>
<dbReference type="Proteomes" id="UP000257039">
    <property type="component" value="Unassembled WGS sequence"/>
</dbReference>
<evidence type="ECO:0000313" key="2">
    <source>
        <dbReference type="Proteomes" id="UP000257039"/>
    </source>
</evidence>
<dbReference type="AlphaFoldDB" id="A0A4P9VY17"/>
<dbReference type="EMBL" id="NDXW01000001">
    <property type="protein sequence ID" value="RDH46830.1"/>
    <property type="molecule type" value="Genomic_DNA"/>
</dbReference>
<dbReference type="InterPro" id="IPR007553">
    <property type="entry name" value="2-thiour_desulf"/>
</dbReference>
<evidence type="ECO:0000313" key="1">
    <source>
        <dbReference type="EMBL" id="RDH46830.1"/>
    </source>
</evidence>
<dbReference type="Pfam" id="PF04463">
    <property type="entry name" value="2-thiour_desulf"/>
    <property type="match status" value="1"/>
</dbReference>
<sequence length="163" mass="17780">MKLSTKKILISACLLGEPVRYDGKSISIKDKTICYFQQQGYLVPVCPEVMGGLPIPREPAEIIKGVGDFPDRKVITQGGFDVTEAFQRGAERTLEIALQNNVIAALLKSNSPSCGNLQIYDGSFSGRLIEGFGITVRVLKEAGIPVFNELQVSLLCDFIEQQG</sequence>
<dbReference type="PANTHER" id="PTHR30087">
    <property type="entry name" value="INNER MEMBRANE PROTEIN"/>
    <property type="match status" value="1"/>
</dbReference>
<dbReference type="RefSeq" id="WP_094789484.1">
    <property type="nucleotide sequence ID" value="NZ_NDXW01000001.1"/>
</dbReference>
<comment type="caution">
    <text evidence="1">The sequence shown here is derived from an EMBL/GenBank/DDBJ whole genome shotgun (WGS) entry which is preliminary data.</text>
</comment>
<keyword evidence="2" id="KW-1185">Reference proteome</keyword>
<accession>A0A4P9VY17</accession>